<organism evidence="1 2">
    <name type="scientific">Nocardioides koreensis</name>
    <dbReference type="NCBI Taxonomy" id="433651"/>
    <lineage>
        <taxon>Bacteria</taxon>
        <taxon>Bacillati</taxon>
        <taxon>Actinomycetota</taxon>
        <taxon>Actinomycetes</taxon>
        <taxon>Propionibacteriales</taxon>
        <taxon>Nocardioidaceae</taxon>
        <taxon>Nocardioides</taxon>
    </lineage>
</organism>
<reference evidence="1 2" key="1">
    <citation type="journal article" date="2019" name="Int. J. Syst. Evol. Microbiol.">
        <title>The Global Catalogue of Microorganisms (GCM) 10K type strain sequencing project: providing services to taxonomists for standard genome sequencing and annotation.</title>
        <authorList>
            <consortium name="The Broad Institute Genomics Platform"/>
            <consortium name="The Broad Institute Genome Sequencing Center for Infectious Disease"/>
            <person name="Wu L."/>
            <person name="Ma J."/>
        </authorList>
    </citation>
    <scope>NUCLEOTIDE SEQUENCE [LARGE SCALE GENOMIC DNA]</scope>
    <source>
        <strain evidence="1 2">JCM 16022</strain>
    </source>
</reference>
<evidence type="ECO:0008006" key="3">
    <source>
        <dbReference type="Google" id="ProtNLM"/>
    </source>
</evidence>
<dbReference type="PANTHER" id="PTHR34293:SF1">
    <property type="entry name" value="HTH-TYPE TRANSCRIPTIONAL REGULATOR TRMBL2"/>
    <property type="match status" value="1"/>
</dbReference>
<dbReference type="PANTHER" id="PTHR34293">
    <property type="entry name" value="HTH-TYPE TRANSCRIPTIONAL REGULATOR TRMBL2"/>
    <property type="match status" value="1"/>
</dbReference>
<proteinExistence type="predicted"/>
<dbReference type="Proteomes" id="UP001501771">
    <property type="component" value="Unassembled WGS sequence"/>
</dbReference>
<dbReference type="Gene3D" id="3.30.870.10">
    <property type="entry name" value="Endonuclease Chain A"/>
    <property type="match status" value="1"/>
</dbReference>
<evidence type="ECO:0000313" key="2">
    <source>
        <dbReference type="Proteomes" id="UP001501771"/>
    </source>
</evidence>
<keyword evidence="2" id="KW-1185">Reference proteome</keyword>
<gene>
    <name evidence="1" type="ORF">GCM10009844_10200</name>
</gene>
<sequence length="336" mass="37446">METYGPEERALFETQGTALYEEIVTSGGIPATDERIQRDGELHRAFQQLVELRLILHDRDANQWVAEDPNSVHSRIVSPLSHEAAKLLEASSQWARAFGVLNHAWRKAPSTSNGPFTYLHDDAIDPFLAALVADCEEETLTAQPQAGRDPRKLALAALRDTALLDRGAKIRTLYQHSARRSSVTHKYVAAVTERGAQVRTLDEFFNRMIVIDRRVAVIPSPEDLKVAIAVREPSVVAYLVDVFERSWERARPFTSSETTLMKDIAAEQRAMTLRMLIEGHSDPVSAKRLGVSPRTYAGYVADLKAEFEAETRFQLGYVIGQQGISGSEPVPPPDED</sequence>
<dbReference type="InterPro" id="IPR051797">
    <property type="entry name" value="TrmB-like"/>
</dbReference>
<protein>
    <recommendedName>
        <fullName evidence="3">LuxR family transcriptional regulator</fullName>
    </recommendedName>
</protein>
<dbReference type="SUPFAM" id="SSF56024">
    <property type="entry name" value="Phospholipase D/nuclease"/>
    <property type="match status" value="1"/>
</dbReference>
<comment type="caution">
    <text evidence="1">The sequence shown here is derived from an EMBL/GenBank/DDBJ whole genome shotgun (WGS) entry which is preliminary data.</text>
</comment>
<dbReference type="RefSeq" id="WP_344148566.1">
    <property type="nucleotide sequence ID" value="NZ_BAAAQR010000002.1"/>
</dbReference>
<evidence type="ECO:0000313" key="1">
    <source>
        <dbReference type="EMBL" id="GAA2140518.1"/>
    </source>
</evidence>
<name>A0ABN2ZDI7_9ACTN</name>
<accession>A0ABN2ZDI7</accession>
<dbReference type="EMBL" id="BAAAQR010000002">
    <property type="protein sequence ID" value="GAA2140518.1"/>
    <property type="molecule type" value="Genomic_DNA"/>
</dbReference>